<dbReference type="EMBL" id="BLAY01000156">
    <property type="protein sequence ID" value="GET42272.1"/>
    <property type="molecule type" value="Genomic_DNA"/>
</dbReference>
<sequence>MQQTLMSVAEAFKSFKELRDLHFKGKLRFKPKPPKYLKGAKLFKVTYPNTGAQKPVLLDGKLKFSLGLTIRRWFGISEFFLPMPSNIDYSKVKEFTILPKNGAFYLEIS</sequence>
<comment type="caution">
    <text evidence="1">The sequence shown here is derived from an EMBL/GenBank/DDBJ whole genome shotgun (WGS) entry which is preliminary data.</text>
</comment>
<dbReference type="Proteomes" id="UP001050975">
    <property type="component" value="Unassembled WGS sequence"/>
</dbReference>
<name>A0AAV3XH73_9CYAN</name>
<dbReference type="AlphaFoldDB" id="A0AAV3XH73"/>
<evidence type="ECO:0000313" key="2">
    <source>
        <dbReference type="Proteomes" id="UP001050975"/>
    </source>
</evidence>
<organism evidence="1 2">
    <name type="scientific">Microseira wollei NIES-4236</name>
    <dbReference type="NCBI Taxonomy" id="2530354"/>
    <lineage>
        <taxon>Bacteria</taxon>
        <taxon>Bacillati</taxon>
        <taxon>Cyanobacteriota</taxon>
        <taxon>Cyanophyceae</taxon>
        <taxon>Oscillatoriophycideae</taxon>
        <taxon>Aerosakkonematales</taxon>
        <taxon>Aerosakkonemataceae</taxon>
        <taxon>Microseira</taxon>
    </lineage>
</organism>
<accession>A0AAV3XH73</accession>
<evidence type="ECO:0000313" key="1">
    <source>
        <dbReference type="EMBL" id="GET42272.1"/>
    </source>
</evidence>
<keyword evidence="2" id="KW-1185">Reference proteome</keyword>
<dbReference type="RefSeq" id="WP_226589534.1">
    <property type="nucleotide sequence ID" value="NZ_BLAY01000156.1"/>
</dbReference>
<reference evidence="1" key="1">
    <citation type="submission" date="2019-10" db="EMBL/GenBank/DDBJ databases">
        <title>Draft genome sequece of Microseira wollei NIES-4236.</title>
        <authorList>
            <person name="Yamaguchi H."/>
            <person name="Suzuki S."/>
            <person name="Kawachi M."/>
        </authorList>
    </citation>
    <scope>NUCLEOTIDE SEQUENCE</scope>
    <source>
        <strain evidence="1">NIES-4236</strain>
    </source>
</reference>
<gene>
    <name evidence="1" type="ORF">MiSe_70870</name>
</gene>
<proteinExistence type="predicted"/>
<protein>
    <submittedName>
        <fullName evidence="1">Transposase</fullName>
    </submittedName>
</protein>